<evidence type="ECO:0000256" key="5">
    <source>
        <dbReference type="SAM" id="Phobius"/>
    </source>
</evidence>
<keyword evidence="2" id="KW-0808">Transferase</keyword>
<dbReference type="SUPFAM" id="SSF51161">
    <property type="entry name" value="Trimeric LpxA-like enzymes"/>
    <property type="match status" value="1"/>
</dbReference>
<dbReference type="InterPro" id="IPR001451">
    <property type="entry name" value="Hexapep"/>
</dbReference>
<evidence type="ECO:0000313" key="6">
    <source>
        <dbReference type="EMBL" id="WOB10144.1"/>
    </source>
</evidence>
<evidence type="ECO:0000256" key="4">
    <source>
        <dbReference type="ARBA" id="ARBA00023315"/>
    </source>
</evidence>
<keyword evidence="5" id="KW-0472">Membrane</keyword>
<keyword evidence="7" id="KW-1185">Reference proteome</keyword>
<accession>A0ABZ0CYW8</accession>
<organism evidence="6 7">
    <name type="scientific">Piscinibacter gummiphilus</name>
    <dbReference type="NCBI Taxonomy" id="946333"/>
    <lineage>
        <taxon>Bacteria</taxon>
        <taxon>Pseudomonadati</taxon>
        <taxon>Pseudomonadota</taxon>
        <taxon>Betaproteobacteria</taxon>
        <taxon>Burkholderiales</taxon>
        <taxon>Sphaerotilaceae</taxon>
        <taxon>Piscinibacter</taxon>
    </lineage>
</organism>
<dbReference type="Pfam" id="PF00132">
    <property type="entry name" value="Hexapep"/>
    <property type="match status" value="2"/>
</dbReference>
<dbReference type="PANTHER" id="PTHR43300">
    <property type="entry name" value="ACETYLTRANSFERASE"/>
    <property type="match status" value="1"/>
</dbReference>
<dbReference type="InterPro" id="IPR050179">
    <property type="entry name" value="Trans_hexapeptide_repeat"/>
</dbReference>
<dbReference type="Gene3D" id="2.160.10.10">
    <property type="entry name" value="Hexapeptide repeat proteins"/>
    <property type="match status" value="1"/>
</dbReference>
<evidence type="ECO:0000256" key="1">
    <source>
        <dbReference type="ARBA" id="ARBA00007274"/>
    </source>
</evidence>
<protein>
    <submittedName>
        <fullName evidence="6">N-acetyltransferase</fullName>
    </submittedName>
</protein>
<keyword evidence="3" id="KW-0677">Repeat</keyword>
<feature type="transmembrane region" description="Helical" evidence="5">
    <location>
        <begin position="116"/>
        <end position="141"/>
    </location>
</feature>
<name>A0ABZ0CYW8_9BURK</name>
<evidence type="ECO:0000256" key="2">
    <source>
        <dbReference type="ARBA" id="ARBA00022679"/>
    </source>
</evidence>
<dbReference type="CDD" id="cd03358">
    <property type="entry name" value="LbH_WxcM_N_like"/>
    <property type="match status" value="1"/>
</dbReference>
<dbReference type="InterPro" id="IPR018357">
    <property type="entry name" value="Hexapep_transf_CS"/>
</dbReference>
<sequence length="164" mass="17349">MSSPSSHDNAPFIHRLADCQSTAIGPGSKVWQFTVVLPGARIGANCNINSHCFVENDVTIGDDVTVKCGNYLWDGITLEDKVFVGPNVTFSNDRYPRSKQYPEAFDRTVVKKGASIGAGAVILPGLVIGAGALIGAGAVVVKDVPPNSVVRGDYARNVYLAKKS</sequence>
<dbReference type="InterPro" id="IPR011004">
    <property type="entry name" value="Trimer_LpxA-like_sf"/>
</dbReference>
<keyword evidence="5" id="KW-1133">Transmembrane helix</keyword>
<dbReference type="PROSITE" id="PS00101">
    <property type="entry name" value="HEXAPEP_TRANSFERASES"/>
    <property type="match status" value="1"/>
</dbReference>
<keyword evidence="4" id="KW-0012">Acyltransferase</keyword>
<dbReference type="PANTHER" id="PTHR43300:SF4">
    <property type="entry name" value="ACYL-[ACYL-CARRIER-PROTEIN]--UDP-N-ACETYLGLUCOSAMINE O-ACYLTRANSFERASE"/>
    <property type="match status" value="1"/>
</dbReference>
<reference evidence="6 7" key="1">
    <citation type="submission" date="2023-10" db="EMBL/GenBank/DDBJ databases">
        <title>Bacteria for the degradation of biodegradable plastic PBAT(Polybutylene adipate terephthalate).</title>
        <authorList>
            <person name="Weon H.-Y."/>
            <person name="Yeon J."/>
        </authorList>
    </citation>
    <scope>NUCLEOTIDE SEQUENCE [LARGE SCALE GENOMIC DNA]</scope>
    <source>
        <strain evidence="6 7">SBD 7-3</strain>
    </source>
</reference>
<proteinExistence type="inferred from homology"/>
<keyword evidence="5" id="KW-0812">Transmembrane</keyword>
<dbReference type="Proteomes" id="UP001303946">
    <property type="component" value="Chromosome"/>
</dbReference>
<evidence type="ECO:0000256" key="3">
    <source>
        <dbReference type="ARBA" id="ARBA00022737"/>
    </source>
</evidence>
<comment type="similarity">
    <text evidence="1">Belongs to the transferase hexapeptide repeat family.</text>
</comment>
<evidence type="ECO:0000313" key="7">
    <source>
        <dbReference type="Proteomes" id="UP001303946"/>
    </source>
</evidence>
<dbReference type="RefSeq" id="WP_316703045.1">
    <property type="nucleotide sequence ID" value="NZ_CP136336.1"/>
</dbReference>
<dbReference type="EMBL" id="CP136336">
    <property type="protein sequence ID" value="WOB10144.1"/>
    <property type="molecule type" value="Genomic_DNA"/>
</dbReference>
<gene>
    <name evidence="6" type="ORF">RXV79_08765</name>
</gene>